<organism evidence="2 3">
    <name type="scientific">Aeromonas phage APT65</name>
    <dbReference type="NCBI Taxonomy" id="2982914"/>
    <lineage>
        <taxon>Viruses</taxon>
        <taxon>Duplodnaviria</taxon>
        <taxon>Heunggongvirae</taxon>
        <taxon>Uroviricota</taxon>
        <taxon>Caudoviricetes</taxon>
        <taxon>Aquaneticvirus</taxon>
        <taxon>Aquaneticvirus ApT65</taxon>
    </lineage>
</organism>
<feature type="region of interest" description="Disordered" evidence="1">
    <location>
        <begin position="33"/>
        <end position="59"/>
    </location>
</feature>
<gene>
    <name evidence="2" type="ORF">APT65_00028</name>
</gene>
<dbReference type="Proteomes" id="UP001163735">
    <property type="component" value="Segment"/>
</dbReference>
<evidence type="ECO:0000313" key="3">
    <source>
        <dbReference type="Proteomes" id="UP001163735"/>
    </source>
</evidence>
<sequence length="59" mass="6916">MKLDSRMVSAILDENNEVDFKVDEATRTTVTRKEIRQKSDKDRGEVIGNNHGVQRHRKY</sequence>
<evidence type="ECO:0000313" key="2">
    <source>
        <dbReference type="EMBL" id="UZV39643.1"/>
    </source>
</evidence>
<evidence type="ECO:0000256" key="1">
    <source>
        <dbReference type="SAM" id="MobiDB-lite"/>
    </source>
</evidence>
<dbReference type="EMBL" id="OP491958">
    <property type="protein sequence ID" value="UZV39643.1"/>
    <property type="molecule type" value="Genomic_DNA"/>
</dbReference>
<feature type="compositionally biased region" description="Basic and acidic residues" evidence="1">
    <location>
        <begin position="33"/>
        <end position="45"/>
    </location>
</feature>
<proteinExistence type="predicted"/>
<name>A0A9E8GAH7_9CAUD</name>
<protein>
    <submittedName>
        <fullName evidence="2">Uncharacterized protein</fullName>
    </submittedName>
</protein>
<reference evidence="2" key="1">
    <citation type="submission" date="2022-09" db="EMBL/GenBank/DDBJ databases">
        <authorList>
            <person name="Cebeci A."/>
            <person name="Ture M."/>
            <person name="Alemdag M."/>
            <person name="Altinok I."/>
        </authorList>
    </citation>
    <scope>NUCLEOTIDE SEQUENCE</scope>
</reference>
<keyword evidence="3" id="KW-1185">Reference proteome</keyword>
<accession>A0A9E8GAH7</accession>